<name>A2WL53_ORYSI</name>
<evidence type="ECO:0000313" key="3">
    <source>
        <dbReference type="EMBL" id="EAY72699.1"/>
    </source>
</evidence>
<feature type="signal peptide" evidence="2">
    <location>
        <begin position="1"/>
        <end position="27"/>
    </location>
</feature>
<accession>A2WL53</accession>
<evidence type="ECO:0000256" key="1">
    <source>
        <dbReference type="SAM" id="MobiDB-lite"/>
    </source>
</evidence>
<protein>
    <submittedName>
        <fullName evidence="3">Uncharacterized protein</fullName>
    </submittedName>
</protein>
<keyword evidence="2" id="KW-0732">Signal</keyword>
<gene>
    <name evidence="3" type="ORF">OsI_00566</name>
</gene>
<dbReference type="Gramene" id="BGIOSGA002859-TA">
    <property type="protein sequence ID" value="BGIOSGA002859-PA"/>
    <property type="gene ID" value="BGIOSGA002859"/>
</dbReference>
<dbReference type="Proteomes" id="UP000007015">
    <property type="component" value="Chromosome 1"/>
</dbReference>
<keyword evidence="4" id="KW-1185">Reference proteome</keyword>
<proteinExistence type="predicted"/>
<feature type="compositionally biased region" description="Basic and acidic residues" evidence="1">
    <location>
        <begin position="66"/>
        <end position="76"/>
    </location>
</feature>
<dbReference type="EMBL" id="CM000126">
    <property type="protein sequence ID" value="EAY72699.1"/>
    <property type="molecule type" value="Genomic_DNA"/>
</dbReference>
<evidence type="ECO:0000256" key="2">
    <source>
        <dbReference type="SAM" id="SignalP"/>
    </source>
</evidence>
<dbReference type="AlphaFoldDB" id="A2WL53"/>
<dbReference type="HOGENOM" id="CLU_2658860_0_0_1"/>
<evidence type="ECO:0000313" key="4">
    <source>
        <dbReference type="Proteomes" id="UP000007015"/>
    </source>
</evidence>
<reference evidence="3 4" key="1">
    <citation type="journal article" date="2005" name="PLoS Biol.">
        <title>The genomes of Oryza sativa: a history of duplications.</title>
        <authorList>
            <person name="Yu J."/>
            <person name="Wang J."/>
            <person name="Lin W."/>
            <person name="Li S."/>
            <person name="Li H."/>
            <person name="Zhou J."/>
            <person name="Ni P."/>
            <person name="Dong W."/>
            <person name="Hu S."/>
            <person name="Zeng C."/>
            <person name="Zhang J."/>
            <person name="Zhang Y."/>
            <person name="Li R."/>
            <person name="Xu Z."/>
            <person name="Li S."/>
            <person name="Li X."/>
            <person name="Zheng H."/>
            <person name="Cong L."/>
            <person name="Lin L."/>
            <person name="Yin J."/>
            <person name="Geng J."/>
            <person name="Li G."/>
            <person name="Shi J."/>
            <person name="Liu J."/>
            <person name="Lv H."/>
            <person name="Li J."/>
            <person name="Wang J."/>
            <person name="Deng Y."/>
            <person name="Ran L."/>
            <person name="Shi X."/>
            <person name="Wang X."/>
            <person name="Wu Q."/>
            <person name="Li C."/>
            <person name="Ren X."/>
            <person name="Wang J."/>
            <person name="Wang X."/>
            <person name="Li D."/>
            <person name="Liu D."/>
            <person name="Zhang X."/>
            <person name="Ji Z."/>
            <person name="Zhao W."/>
            <person name="Sun Y."/>
            <person name="Zhang Z."/>
            <person name="Bao J."/>
            <person name="Han Y."/>
            <person name="Dong L."/>
            <person name="Ji J."/>
            <person name="Chen P."/>
            <person name="Wu S."/>
            <person name="Liu J."/>
            <person name="Xiao Y."/>
            <person name="Bu D."/>
            <person name="Tan J."/>
            <person name="Yang L."/>
            <person name="Ye C."/>
            <person name="Zhang J."/>
            <person name="Xu J."/>
            <person name="Zhou Y."/>
            <person name="Yu Y."/>
            <person name="Zhang B."/>
            <person name="Zhuang S."/>
            <person name="Wei H."/>
            <person name="Liu B."/>
            <person name="Lei M."/>
            <person name="Yu H."/>
            <person name="Li Y."/>
            <person name="Xu H."/>
            <person name="Wei S."/>
            <person name="He X."/>
            <person name="Fang L."/>
            <person name="Zhang Z."/>
            <person name="Zhang Y."/>
            <person name="Huang X."/>
            <person name="Su Z."/>
            <person name="Tong W."/>
            <person name="Li J."/>
            <person name="Tong Z."/>
            <person name="Li S."/>
            <person name="Ye J."/>
            <person name="Wang L."/>
            <person name="Fang L."/>
            <person name="Lei T."/>
            <person name="Chen C."/>
            <person name="Chen H."/>
            <person name="Xu Z."/>
            <person name="Li H."/>
            <person name="Huang H."/>
            <person name="Zhang F."/>
            <person name="Xu H."/>
            <person name="Li N."/>
            <person name="Zhao C."/>
            <person name="Li S."/>
            <person name="Dong L."/>
            <person name="Huang Y."/>
            <person name="Li L."/>
            <person name="Xi Y."/>
            <person name="Qi Q."/>
            <person name="Li W."/>
            <person name="Zhang B."/>
            <person name="Hu W."/>
            <person name="Zhang Y."/>
            <person name="Tian X."/>
            <person name="Jiao Y."/>
            <person name="Liang X."/>
            <person name="Jin J."/>
            <person name="Gao L."/>
            <person name="Zheng W."/>
            <person name="Hao B."/>
            <person name="Liu S."/>
            <person name="Wang W."/>
            <person name="Yuan L."/>
            <person name="Cao M."/>
            <person name="McDermott J."/>
            <person name="Samudrala R."/>
            <person name="Wang J."/>
            <person name="Wong G.K."/>
            <person name="Yang H."/>
        </authorList>
    </citation>
    <scope>NUCLEOTIDE SEQUENCE [LARGE SCALE GENOMIC DNA]</scope>
    <source>
        <strain evidence="4">cv. 93-11</strain>
    </source>
</reference>
<organism evidence="3 4">
    <name type="scientific">Oryza sativa subsp. indica</name>
    <name type="common">Rice</name>
    <dbReference type="NCBI Taxonomy" id="39946"/>
    <lineage>
        <taxon>Eukaryota</taxon>
        <taxon>Viridiplantae</taxon>
        <taxon>Streptophyta</taxon>
        <taxon>Embryophyta</taxon>
        <taxon>Tracheophyta</taxon>
        <taxon>Spermatophyta</taxon>
        <taxon>Magnoliopsida</taxon>
        <taxon>Liliopsida</taxon>
        <taxon>Poales</taxon>
        <taxon>Poaceae</taxon>
        <taxon>BOP clade</taxon>
        <taxon>Oryzoideae</taxon>
        <taxon>Oryzeae</taxon>
        <taxon>Oryzinae</taxon>
        <taxon>Oryza</taxon>
        <taxon>Oryza sativa</taxon>
    </lineage>
</organism>
<sequence>MCGSFAPRSSSLLLLLITLLLVVVSRPQYSLDASALSDHLAVGDAPPQHGAGRRLLSTQNQPIKSLDLREGAEEPY</sequence>
<feature type="chain" id="PRO_5002649178" evidence="2">
    <location>
        <begin position="28"/>
        <end position="76"/>
    </location>
</feature>
<feature type="region of interest" description="Disordered" evidence="1">
    <location>
        <begin position="47"/>
        <end position="76"/>
    </location>
</feature>